<protein>
    <submittedName>
        <fullName evidence="2">Uncharacterized protein</fullName>
    </submittedName>
</protein>
<keyword evidence="3" id="KW-1185">Reference proteome</keyword>
<evidence type="ECO:0000313" key="3">
    <source>
        <dbReference type="Proteomes" id="UP000729402"/>
    </source>
</evidence>
<organism evidence="2 3">
    <name type="scientific">Zizania palustris</name>
    <name type="common">Northern wild rice</name>
    <dbReference type="NCBI Taxonomy" id="103762"/>
    <lineage>
        <taxon>Eukaryota</taxon>
        <taxon>Viridiplantae</taxon>
        <taxon>Streptophyta</taxon>
        <taxon>Embryophyta</taxon>
        <taxon>Tracheophyta</taxon>
        <taxon>Spermatophyta</taxon>
        <taxon>Magnoliopsida</taxon>
        <taxon>Liliopsida</taxon>
        <taxon>Poales</taxon>
        <taxon>Poaceae</taxon>
        <taxon>BOP clade</taxon>
        <taxon>Oryzoideae</taxon>
        <taxon>Oryzeae</taxon>
        <taxon>Zizaniinae</taxon>
        <taxon>Zizania</taxon>
    </lineage>
</organism>
<proteinExistence type="predicted"/>
<accession>A0A8J5WDM4</accession>
<dbReference type="Proteomes" id="UP000729402">
    <property type="component" value="Unassembled WGS sequence"/>
</dbReference>
<evidence type="ECO:0000313" key="2">
    <source>
        <dbReference type="EMBL" id="KAG8086538.1"/>
    </source>
</evidence>
<evidence type="ECO:0000256" key="1">
    <source>
        <dbReference type="SAM" id="MobiDB-lite"/>
    </source>
</evidence>
<name>A0A8J5WDM4_ZIZPA</name>
<feature type="compositionally biased region" description="Basic and acidic residues" evidence="1">
    <location>
        <begin position="33"/>
        <end position="42"/>
    </location>
</feature>
<sequence length="137" mass="15596">MSSIATESKSRSDDYETEKRRLLACLLTAQPSKRPDERERGRKQGKRNGAARFPTPPPPQNHAQIFVFSPAGSRRRTYEHHGAFPVSPVPFLPSSSSWRYAIKAPKLFPTVLHMNASALQKSHHLIKPRFTVHRSRK</sequence>
<reference evidence="2" key="1">
    <citation type="journal article" date="2021" name="bioRxiv">
        <title>Whole Genome Assembly and Annotation of Northern Wild Rice, Zizania palustris L., Supports a Whole Genome Duplication in the Zizania Genus.</title>
        <authorList>
            <person name="Haas M."/>
            <person name="Kono T."/>
            <person name="Macchietto M."/>
            <person name="Millas R."/>
            <person name="McGilp L."/>
            <person name="Shao M."/>
            <person name="Duquette J."/>
            <person name="Hirsch C.N."/>
            <person name="Kimball J."/>
        </authorList>
    </citation>
    <scope>NUCLEOTIDE SEQUENCE</scope>
    <source>
        <tissue evidence="2">Fresh leaf tissue</tissue>
    </source>
</reference>
<feature type="region of interest" description="Disordered" evidence="1">
    <location>
        <begin position="25"/>
        <end position="63"/>
    </location>
</feature>
<gene>
    <name evidence="2" type="ORF">GUJ93_ZPchr0010g10175</name>
</gene>
<reference evidence="2" key="2">
    <citation type="submission" date="2021-02" db="EMBL/GenBank/DDBJ databases">
        <authorList>
            <person name="Kimball J.A."/>
            <person name="Haas M.W."/>
            <person name="Macchietto M."/>
            <person name="Kono T."/>
            <person name="Duquette J."/>
            <person name="Shao M."/>
        </authorList>
    </citation>
    <scope>NUCLEOTIDE SEQUENCE</scope>
    <source>
        <tissue evidence="2">Fresh leaf tissue</tissue>
    </source>
</reference>
<comment type="caution">
    <text evidence="2">The sequence shown here is derived from an EMBL/GenBank/DDBJ whole genome shotgun (WGS) entry which is preliminary data.</text>
</comment>
<dbReference type="AlphaFoldDB" id="A0A8J5WDM4"/>
<dbReference type="EMBL" id="JAAALK010000082">
    <property type="protein sequence ID" value="KAG8086538.1"/>
    <property type="molecule type" value="Genomic_DNA"/>
</dbReference>